<evidence type="ECO:0000256" key="2">
    <source>
        <dbReference type="ARBA" id="ARBA00022737"/>
    </source>
</evidence>
<reference evidence="8 9" key="1">
    <citation type="journal article" date="2021" name="J. Hered.">
        <title>A chromosome-level genome assembly of the parasitoid wasp, Cotesia glomerata (Hymenoptera: Braconidae).</title>
        <authorList>
            <person name="Pinto B.J."/>
            <person name="Weis J.J."/>
            <person name="Gamble T."/>
            <person name="Ode P.J."/>
            <person name="Paul R."/>
            <person name="Zaspel J.M."/>
        </authorList>
    </citation>
    <scope>NUCLEOTIDE SEQUENCE [LARGE SCALE GENOMIC DNA]</scope>
    <source>
        <strain evidence="8">CgM1</strain>
    </source>
</reference>
<evidence type="ECO:0000313" key="9">
    <source>
        <dbReference type="Proteomes" id="UP000826195"/>
    </source>
</evidence>
<evidence type="ECO:0000256" key="3">
    <source>
        <dbReference type="ARBA" id="ARBA00022771"/>
    </source>
</evidence>
<keyword evidence="3 5" id="KW-0863">Zinc-finger</keyword>
<comment type="caution">
    <text evidence="8">The sequence shown here is derived from an EMBL/GenBank/DDBJ whole genome shotgun (WGS) entry which is preliminary data.</text>
</comment>
<dbReference type="InterPro" id="IPR050688">
    <property type="entry name" value="Zinc_finger/UBP_domain"/>
</dbReference>
<dbReference type="Proteomes" id="UP000826195">
    <property type="component" value="Unassembled WGS sequence"/>
</dbReference>
<evidence type="ECO:0000256" key="4">
    <source>
        <dbReference type="ARBA" id="ARBA00022833"/>
    </source>
</evidence>
<evidence type="ECO:0000256" key="5">
    <source>
        <dbReference type="PROSITE-ProRule" id="PRU00042"/>
    </source>
</evidence>
<dbReference type="PANTHER" id="PTHR24403">
    <property type="entry name" value="ZINC FINGER PROTEIN"/>
    <property type="match status" value="1"/>
</dbReference>
<dbReference type="GO" id="GO:0005634">
    <property type="term" value="C:nucleus"/>
    <property type="evidence" value="ECO:0007669"/>
    <property type="project" value="TreeGrafter"/>
</dbReference>
<evidence type="ECO:0000256" key="1">
    <source>
        <dbReference type="ARBA" id="ARBA00022723"/>
    </source>
</evidence>
<dbReference type="InterPro" id="IPR013087">
    <property type="entry name" value="Znf_C2H2_type"/>
</dbReference>
<accession>A0AAV7IKQ3</accession>
<dbReference type="EMBL" id="JAHXZJ010001119">
    <property type="protein sequence ID" value="KAH0553722.1"/>
    <property type="molecule type" value="Genomic_DNA"/>
</dbReference>
<proteinExistence type="predicted"/>
<feature type="domain" description="C2H2-type" evidence="7">
    <location>
        <begin position="318"/>
        <end position="347"/>
    </location>
</feature>
<dbReference type="InterPro" id="IPR036236">
    <property type="entry name" value="Znf_C2H2_sf"/>
</dbReference>
<feature type="domain" description="C2H2-type" evidence="7">
    <location>
        <begin position="191"/>
        <end position="220"/>
    </location>
</feature>
<dbReference type="PROSITE" id="PS50157">
    <property type="entry name" value="ZINC_FINGER_C2H2_2"/>
    <property type="match status" value="5"/>
</dbReference>
<dbReference type="PANTHER" id="PTHR24403:SF67">
    <property type="entry name" value="FI01116P-RELATED"/>
    <property type="match status" value="1"/>
</dbReference>
<organism evidence="8 9">
    <name type="scientific">Cotesia glomerata</name>
    <name type="common">Lepidopteran parasitic wasp</name>
    <name type="synonym">Apanteles glomeratus</name>
    <dbReference type="NCBI Taxonomy" id="32391"/>
    <lineage>
        <taxon>Eukaryota</taxon>
        <taxon>Metazoa</taxon>
        <taxon>Ecdysozoa</taxon>
        <taxon>Arthropoda</taxon>
        <taxon>Hexapoda</taxon>
        <taxon>Insecta</taxon>
        <taxon>Pterygota</taxon>
        <taxon>Neoptera</taxon>
        <taxon>Endopterygota</taxon>
        <taxon>Hymenoptera</taxon>
        <taxon>Apocrita</taxon>
        <taxon>Ichneumonoidea</taxon>
        <taxon>Braconidae</taxon>
        <taxon>Microgastrinae</taxon>
        <taxon>Cotesia</taxon>
    </lineage>
</organism>
<dbReference type="AlphaFoldDB" id="A0AAV7IKQ3"/>
<feature type="region of interest" description="Disordered" evidence="6">
    <location>
        <begin position="242"/>
        <end position="313"/>
    </location>
</feature>
<keyword evidence="1" id="KW-0479">Metal-binding</keyword>
<dbReference type="Gene3D" id="3.30.160.60">
    <property type="entry name" value="Classic Zinc Finger"/>
    <property type="match status" value="4"/>
</dbReference>
<evidence type="ECO:0000313" key="8">
    <source>
        <dbReference type="EMBL" id="KAH0553722.1"/>
    </source>
</evidence>
<evidence type="ECO:0000259" key="7">
    <source>
        <dbReference type="PROSITE" id="PS50157"/>
    </source>
</evidence>
<dbReference type="SUPFAM" id="SSF57667">
    <property type="entry name" value="beta-beta-alpha zinc fingers"/>
    <property type="match status" value="1"/>
</dbReference>
<name>A0AAV7IKQ3_COTGL</name>
<dbReference type="SMART" id="SM00355">
    <property type="entry name" value="ZnF_C2H2"/>
    <property type="match status" value="8"/>
</dbReference>
<keyword evidence="4" id="KW-0862">Zinc</keyword>
<gene>
    <name evidence="8" type="ORF">KQX54_003729</name>
</gene>
<protein>
    <recommendedName>
        <fullName evidence="7">C2H2-type domain-containing protein</fullName>
    </recommendedName>
</protein>
<feature type="domain" description="C2H2-type" evidence="7">
    <location>
        <begin position="76"/>
        <end position="104"/>
    </location>
</feature>
<evidence type="ECO:0000256" key="6">
    <source>
        <dbReference type="SAM" id="MobiDB-lite"/>
    </source>
</evidence>
<feature type="domain" description="C2H2-type" evidence="7">
    <location>
        <begin position="2"/>
        <end position="31"/>
    </location>
</feature>
<dbReference type="GO" id="GO:0010468">
    <property type="term" value="P:regulation of gene expression"/>
    <property type="evidence" value="ECO:0007669"/>
    <property type="project" value="TreeGrafter"/>
</dbReference>
<dbReference type="GO" id="GO:0008270">
    <property type="term" value="F:zinc ion binding"/>
    <property type="evidence" value="ECO:0007669"/>
    <property type="project" value="UniProtKB-KW"/>
</dbReference>
<keyword evidence="2" id="KW-0677">Repeat</keyword>
<dbReference type="Pfam" id="PF00096">
    <property type="entry name" value="zf-C2H2"/>
    <property type="match status" value="1"/>
</dbReference>
<feature type="domain" description="C2H2-type" evidence="7">
    <location>
        <begin position="107"/>
        <end position="135"/>
    </location>
</feature>
<sequence length="388" mass="44996">MFPCPNSNCARVFKWRSNLTKHINFECGKPPRFMCSKCYYRSPRKHDVLKHTSKQHPNEEVALVELYKPDKARGQFQCPNLNCGSTFKKQYSLTYHLKHFCDKPPRFKCPYCFHVGKLSTNIKQHIRCIHPGKKFQEPGFEVPTLGGLVVEHLELQRAGLKTPVVRLIRLGLIGPPETESERNDNPRYWKYECPNVNCSEAFRNKASLTRHMRNTCGKAVNFECPYCDYLSPVRRLFIRHLKRHDRQQRPGPLNRDRTSGLTKRPGRPPKHRLVSEPVYEQSEPLEPQSSSSSSSKAPGVPGTEEGQLKDPHKKQRYYACPNTDCSGKFSSKNDLTQHYRFKCGKPPRFRCPYCEFRAKTGFDVRRHVRNVHPDQDVWIIKGTQTVVA</sequence>
<keyword evidence="9" id="KW-1185">Reference proteome</keyword>